<accession>A0A0M3HI35</accession>
<evidence type="ECO:0000313" key="1">
    <source>
        <dbReference type="Proteomes" id="UP000036681"/>
    </source>
</evidence>
<proteinExistence type="predicted"/>
<keyword evidence="1" id="KW-1185">Reference proteome</keyword>
<organism evidence="1 2">
    <name type="scientific">Ascaris lumbricoides</name>
    <name type="common">Giant roundworm</name>
    <dbReference type="NCBI Taxonomy" id="6252"/>
    <lineage>
        <taxon>Eukaryota</taxon>
        <taxon>Metazoa</taxon>
        <taxon>Ecdysozoa</taxon>
        <taxon>Nematoda</taxon>
        <taxon>Chromadorea</taxon>
        <taxon>Rhabditida</taxon>
        <taxon>Spirurina</taxon>
        <taxon>Ascaridomorpha</taxon>
        <taxon>Ascaridoidea</taxon>
        <taxon>Ascarididae</taxon>
        <taxon>Ascaris</taxon>
    </lineage>
</organism>
<reference evidence="2" key="1">
    <citation type="submission" date="2017-02" db="UniProtKB">
        <authorList>
            <consortium name="WormBaseParasite"/>
        </authorList>
    </citation>
    <scope>IDENTIFICATION</scope>
</reference>
<dbReference type="WBParaSite" id="ALUE_0000118001-mRNA-1">
    <property type="protein sequence ID" value="ALUE_0000118001-mRNA-1"/>
    <property type="gene ID" value="ALUE_0000118001"/>
</dbReference>
<dbReference type="AlphaFoldDB" id="A0A0M3HI35"/>
<dbReference type="InterPro" id="IPR029021">
    <property type="entry name" value="Prot-tyrosine_phosphatase-like"/>
</dbReference>
<dbReference type="Proteomes" id="UP000036681">
    <property type="component" value="Unplaced"/>
</dbReference>
<sequence>MVSSGSEMLRWVPPPTDFIYITFLEESRRCALKLKWVSFENFDPDEYEFYERVENGDFNWIIPGKVLSFCGPHNKSIVENGW</sequence>
<evidence type="ECO:0000313" key="2">
    <source>
        <dbReference type="WBParaSite" id="ALUE_0000118001-mRNA-1"/>
    </source>
</evidence>
<protein>
    <submittedName>
        <fullName evidence="2">Neur_chan_LBD domain-containing protein</fullName>
    </submittedName>
</protein>
<dbReference type="SUPFAM" id="SSF52799">
    <property type="entry name" value="(Phosphotyrosine protein) phosphatases II"/>
    <property type="match status" value="1"/>
</dbReference>
<name>A0A0M3HI35_ASCLU</name>